<dbReference type="Pfam" id="PF04878">
    <property type="entry name" value="Baculo_p48"/>
    <property type="match status" value="1"/>
</dbReference>
<proteinExistence type="predicted"/>
<protein>
    <submittedName>
        <fullName evidence="1">p45/48</fullName>
    </submittedName>
</protein>
<accession>A0A2L0WU13</accession>
<name>A0A2L0WU13_9ABAC</name>
<organism evidence="1 2">
    <name type="scientific">Oxyplax ochracea nucleopolyhedrovirus</name>
    <dbReference type="NCBI Taxonomy" id="2083176"/>
    <lineage>
        <taxon>Viruses</taxon>
        <taxon>Viruses incertae sedis</taxon>
        <taxon>Naldaviricetes</taxon>
        <taxon>Lefavirales</taxon>
        <taxon>Baculoviridae</taxon>
        <taxon>Alphabaculovirus</taxon>
        <taxon>Alphabaculovirus oxochraceae</taxon>
    </lineage>
</organism>
<evidence type="ECO:0000313" key="2">
    <source>
        <dbReference type="Proteomes" id="UP000297028"/>
    </source>
</evidence>
<sequence length="388" mass="45624">MSTYQLFYNLRFNVIKDNKYECKHYTFEANLSISEIDSLCFLFTKYFDQNESLDIKGLTFFTEYKKCIDKIKNSFEKQSDSEQVYDIKNIFSIFLREEFVKQVPHFQIIIKYLKQFYKPLVCPDINGIMCVNCAQSNKITCFECKCKYLSNSLSTLDVGLQNGWDIFLRPMLGLPLLAYVLFNTDFKNERDIVNENNLITHAFVQFFYNVLCDKASLHLKRESCTTFIKECKKVTSLLQKEDQERLLCILNSQCNGNTSIANGDRLLLPFKNFMMKMGRCTKMKKVNKIASTVLIGFYLRHYIDSITNKIYPGDELELRNVCRFIFTKYSDENINLLISKLKLVKIDLYNALLTEMIIPESFIRHVITKHNLDNEISLLVELNHDRFN</sequence>
<dbReference type="Proteomes" id="UP000297028">
    <property type="component" value="Segment"/>
</dbReference>
<dbReference type="EMBL" id="MF143631">
    <property type="protein sequence ID" value="AVA31139.1"/>
    <property type="molecule type" value="Genomic_DNA"/>
</dbReference>
<evidence type="ECO:0000313" key="1">
    <source>
        <dbReference type="EMBL" id="AVA31139.1"/>
    </source>
</evidence>
<keyword evidence="2" id="KW-1185">Reference proteome</keyword>
<reference evidence="1 2" key="1">
    <citation type="journal article" date="2018" name="PLoS ONE">
        <title>Genome analysis of a novel Group I alphabaculovirus obtained from Oxyplax ochracea.</title>
        <authorList>
            <person name="Wang J."/>
            <person name="Hou D."/>
            <person name="Wang Q."/>
            <person name="Kuang W."/>
            <person name="Zhang L."/>
            <person name="Li J."/>
            <person name="Shen S."/>
            <person name="Deng F."/>
            <person name="Wang H."/>
            <person name="Hu Z."/>
            <person name="Wang M."/>
        </authorList>
    </citation>
    <scope>NUCLEOTIDE SEQUENCE [LARGE SCALE GENOMIC DNA]</scope>
    <source>
        <strain evidence="1">435</strain>
    </source>
</reference>
<gene>
    <name evidence="1" type="ORF">Oxoc_ORF40</name>
</gene>
<dbReference type="InterPro" id="IPR006962">
    <property type="entry name" value="P48_Baculovir"/>
</dbReference>